<accession>A0A7W7ZJU4</accession>
<protein>
    <submittedName>
        <fullName evidence="2">Uncharacterized protein</fullName>
    </submittedName>
</protein>
<feature type="region of interest" description="Disordered" evidence="1">
    <location>
        <begin position="65"/>
        <end position="87"/>
    </location>
</feature>
<dbReference type="AlphaFoldDB" id="A0A7W7ZJU4"/>
<organism evidence="2 3">
    <name type="scientific">Granulicella aggregans</name>
    <dbReference type="NCBI Taxonomy" id="474949"/>
    <lineage>
        <taxon>Bacteria</taxon>
        <taxon>Pseudomonadati</taxon>
        <taxon>Acidobacteriota</taxon>
        <taxon>Terriglobia</taxon>
        <taxon>Terriglobales</taxon>
        <taxon>Acidobacteriaceae</taxon>
        <taxon>Granulicella</taxon>
    </lineage>
</organism>
<proteinExistence type="predicted"/>
<keyword evidence="3" id="KW-1185">Reference proteome</keyword>
<dbReference type="EMBL" id="JACHIP010000014">
    <property type="protein sequence ID" value="MBB5060506.1"/>
    <property type="molecule type" value="Genomic_DNA"/>
</dbReference>
<sequence>MTNAEKIATIETLLRDLANLSAHLRNAPRSRWAVASTSPSEVTEAEAAALHRVARIVGVSLKTYAGVQPKPDPPLPLNLRSEAAPRR</sequence>
<comment type="caution">
    <text evidence="2">The sequence shown here is derived from an EMBL/GenBank/DDBJ whole genome shotgun (WGS) entry which is preliminary data.</text>
</comment>
<name>A0A7W7ZJU4_9BACT</name>
<dbReference type="Proteomes" id="UP000540989">
    <property type="component" value="Unassembled WGS sequence"/>
</dbReference>
<evidence type="ECO:0000313" key="2">
    <source>
        <dbReference type="EMBL" id="MBB5060506.1"/>
    </source>
</evidence>
<reference evidence="2 3" key="1">
    <citation type="submission" date="2020-08" db="EMBL/GenBank/DDBJ databases">
        <title>Genomic Encyclopedia of Type Strains, Phase IV (KMG-V): Genome sequencing to study the core and pangenomes of soil and plant-associated prokaryotes.</title>
        <authorList>
            <person name="Whitman W."/>
        </authorList>
    </citation>
    <scope>NUCLEOTIDE SEQUENCE [LARGE SCALE GENOMIC DNA]</scope>
    <source>
        <strain evidence="2 3">M8UP14</strain>
    </source>
</reference>
<evidence type="ECO:0000313" key="3">
    <source>
        <dbReference type="Proteomes" id="UP000540989"/>
    </source>
</evidence>
<gene>
    <name evidence="2" type="ORF">HDF16_005242</name>
</gene>
<evidence type="ECO:0000256" key="1">
    <source>
        <dbReference type="SAM" id="MobiDB-lite"/>
    </source>
</evidence>